<dbReference type="Gene3D" id="2.60.120.260">
    <property type="entry name" value="Galactose-binding domain-like"/>
    <property type="match status" value="1"/>
</dbReference>
<dbReference type="Gene3D" id="2.120.10.30">
    <property type="entry name" value="TolB, C-terminal domain"/>
    <property type="match status" value="1"/>
</dbReference>
<dbReference type="Pfam" id="PF06283">
    <property type="entry name" value="ThuA"/>
    <property type="match status" value="1"/>
</dbReference>
<dbReference type="PANTHER" id="PTHR40469">
    <property type="entry name" value="SECRETED GLYCOSYL HYDROLASE"/>
    <property type="match status" value="1"/>
</dbReference>
<dbReference type="EMBL" id="CAKLPZ010000001">
    <property type="protein sequence ID" value="CAH0999637.1"/>
    <property type="molecule type" value="Genomic_DNA"/>
</dbReference>
<dbReference type="PANTHER" id="PTHR40469:SF2">
    <property type="entry name" value="GALACTOSE-BINDING DOMAIN-LIKE SUPERFAMILY PROTEIN"/>
    <property type="match status" value="1"/>
</dbReference>
<dbReference type="InterPro" id="IPR012938">
    <property type="entry name" value="Glc/Sorbosone_DH"/>
</dbReference>
<evidence type="ECO:0000256" key="3">
    <source>
        <dbReference type="ARBA" id="ARBA00022723"/>
    </source>
</evidence>
<keyword evidence="8" id="KW-0472">Membrane</keyword>
<dbReference type="InterPro" id="IPR011041">
    <property type="entry name" value="Quinoprot_gluc/sorb_DH_b-prop"/>
</dbReference>
<dbReference type="Gene3D" id="2.60.40.10">
    <property type="entry name" value="Immunoglobulins"/>
    <property type="match status" value="1"/>
</dbReference>
<dbReference type="InterPro" id="IPR002324">
    <property type="entry name" value="Cyt_c_ID"/>
</dbReference>
<evidence type="ECO:0000256" key="2">
    <source>
        <dbReference type="ARBA" id="ARBA00022617"/>
    </source>
</evidence>
<evidence type="ECO:0000313" key="11">
    <source>
        <dbReference type="Proteomes" id="UP000837803"/>
    </source>
</evidence>
<feature type="transmembrane region" description="Helical" evidence="8">
    <location>
        <begin position="12"/>
        <end position="32"/>
    </location>
</feature>
<feature type="region of interest" description="Disordered" evidence="7">
    <location>
        <begin position="410"/>
        <end position="434"/>
    </location>
</feature>
<dbReference type="InterPro" id="IPR011042">
    <property type="entry name" value="6-blade_b-propeller_TolB-like"/>
</dbReference>
<evidence type="ECO:0000256" key="4">
    <source>
        <dbReference type="ARBA" id="ARBA00022982"/>
    </source>
</evidence>
<evidence type="ECO:0000256" key="1">
    <source>
        <dbReference type="ARBA" id="ARBA00022448"/>
    </source>
</evidence>
<evidence type="ECO:0000259" key="9">
    <source>
        <dbReference type="PROSITE" id="PS51007"/>
    </source>
</evidence>
<dbReference type="InterPro" id="IPR035986">
    <property type="entry name" value="PKD_dom_sf"/>
</dbReference>
<keyword evidence="5 6" id="KW-0408">Iron</keyword>
<evidence type="ECO:0000256" key="5">
    <source>
        <dbReference type="ARBA" id="ARBA00023004"/>
    </source>
</evidence>
<sequence>MTNNTAQPLQPAVVLFILGVILFLAFGCGGGADTRSVLVFSKTAGFRHESIGAGQDMFRKLAETENFSVDFSEDASVFNQDDLSKYNVVVFLSTTGDILDEGQQRELERFMEAGGSWMGIHAAADTEYDWPWYNELVGAYFQSHPSGQPQATILVDNHNHPATEFLDDTWVRNDEWYNYKSIKDDFTTLMRVDESTYEGGENGEVHPIAWYKPISNGRMFYTGLGHTNESYVEPDFVKHISGALTYLFGENKPVSYAAVKSTPEENRFPVETLVSGMNEPMELELLPDGRPIWIERKGPIKVYDPDFDAVAEVHTMDVWTEFEDGMLGLALDPDFKTNHWLYLYYSPNGEESVNRLSRFKFANNSLDESSEQVILDVPTDRNRCCHSGGSVEFGGSGLLHLSIGDNTNPFESDGYSPIDDSREEPNYDARRSSSNTMDLRGGIVRIRVEEDGSYTIPEGNLFTDASVGRPEIYAMGMRNPFRIHVDQHNGNVYWGDVGPDAGEDSTGMGPRGHDEVNVARQAGYFGWPLFIGDNKPYHRRDFADGTLGAAFDPAAPINDSKYNTGARELPPAQPAMIYYPYATSEEFPSLGEGGRNAMAGPVYYQADFGDSEVKFPAYYDEKFFFYDWMRDHIMAATLDETGYVTEFEPFLPSTDLRHPMDMLFGPDGSLYVIEYGRKWFSRNTDARLLRIKYNGGNRPPVPAVEVIAAIGAAPFQLQADASKSVDYDGDPISVTWMLDGEQIATGKQLDYQITEKGTHTLTASIDDGQGNVSSTDHEVIVGNSVPEVQIAMSGNRSFYFPGEQLDYSVNVSDSEDGSLAAGIDPKAVTVTVDYLEGEDLVQIARGHQVAGANTAFAIGKELIAGSDCAGCHMEAEASIGPSYQAVADRYRKDPAATDYLAGKIISGGHGVWGEQNMSAHPDLPESEAKQMADYILSLAGPAPNAQSRPAKGSIALDKHRTGVPGRYYLQASYTDKGAEGNLPRLTTTDVVVLRSPKVAAHKFTDGQRVMAYHVEAKDNPLSDEDADILVATNDSWVSYGAMDLSGISTIRAEVMLVPNVTSGGTIELVSGDPRNGEVIGQATLSQGVSTYGANQVDIPVSVSTSGEQPVFLRFAADSKSPEAVMGAISTLEFVRGQASR</sequence>
<evidence type="ECO:0000313" key="10">
    <source>
        <dbReference type="EMBL" id="CAH0999637.1"/>
    </source>
</evidence>
<dbReference type="InterPro" id="IPR029010">
    <property type="entry name" value="ThuA-like"/>
</dbReference>
<dbReference type="SUPFAM" id="SSF52317">
    <property type="entry name" value="Class I glutamine amidotransferase-like"/>
    <property type="match status" value="1"/>
</dbReference>
<dbReference type="Pfam" id="PF00034">
    <property type="entry name" value="Cytochrom_C"/>
    <property type="match status" value="1"/>
</dbReference>
<keyword evidence="11" id="KW-1185">Reference proteome</keyword>
<keyword evidence="8" id="KW-1133">Transmembrane helix</keyword>
<keyword evidence="3 6" id="KW-0479">Metal-binding</keyword>
<evidence type="ECO:0000256" key="6">
    <source>
        <dbReference type="PROSITE-ProRule" id="PRU00433"/>
    </source>
</evidence>
<name>A0ABM9AY40_9BACT</name>
<dbReference type="Gene3D" id="1.10.760.10">
    <property type="entry name" value="Cytochrome c-like domain"/>
    <property type="match status" value="1"/>
</dbReference>
<dbReference type="PROSITE" id="PS51007">
    <property type="entry name" value="CYTC"/>
    <property type="match status" value="1"/>
</dbReference>
<feature type="domain" description="Cytochrome c" evidence="9">
    <location>
        <begin position="854"/>
        <end position="939"/>
    </location>
</feature>
<dbReference type="InterPro" id="IPR029062">
    <property type="entry name" value="Class_I_gatase-like"/>
</dbReference>
<dbReference type="InterPro" id="IPR036909">
    <property type="entry name" value="Cyt_c-like_dom_sf"/>
</dbReference>
<keyword evidence="4" id="KW-0249">Electron transport</keyword>
<dbReference type="PRINTS" id="PR00606">
    <property type="entry name" value="CYTCHROMECID"/>
</dbReference>
<dbReference type="Proteomes" id="UP000837803">
    <property type="component" value="Unassembled WGS sequence"/>
</dbReference>
<organism evidence="10 11">
    <name type="scientific">Neolewinella maritima</name>
    <dbReference type="NCBI Taxonomy" id="1383882"/>
    <lineage>
        <taxon>Bacteria</taxon>
        <taxon>Pseudomonadati</taxon>
        <taxon>Bacteroidota</taxon>
        <taxon>Saprospiria</taxon>
        <taxon>Saprospirales</taxon>
        <taxon>Lewinellaceae</taxon>
        <taxon>Neolewinella</taxon>
    </lineage>
</organism>
<protein>
    <recommendedName>
        <fullName evidence="9">Cytochrome c domain-containing protein</fullName>
    </recommendedName>
</protein>
<keyword evidence="1" id="KW-0813">Transport</keyword>
<dbReference type="InterPro" id="IPR013783">
    <property type="entry name" value="Ig-like_fold"/>
</dbReference>
<keyword evidence="2 6" id="KW-0349">Heme</keyword>
<evidence type="ECO:0000256" key="7">
    <source>
        <dbReference type="SAM" id="MobiDB-lite"/>
    </source>
</evidence>
<dbReference type="SUPFAM" id="SSF46626">
    <property type="entry name" value="Cytochrome c"/>
    <property type="match status" value="1"/>
</dbReference>
<keyword evidence="8" id="KW-0812">Transmembrane</keyword>
<dbReference type="InterPro" id="IPR009056">
    <property type="entry name" value="Cyt_c-like_dom"/>
</dbReference>
<dbReference type="Pfam" id="PF18911">
    <property type="entry name" value="PKD_4"/>
    <property type="match status" value="1"/>
</dbReference>
<proteinExistence type="predicted"/>
<dbReference type="SUPFAM" id="SSF49299">
    <property type="entry name" value="PKD domain"/>
    <property type="match status" value="1"/>
</dbReference>
<comment type="caution">
    <text evidence="10">The sequence shown here is derived from an EMBL/GenBank/DDBJ whole genome shotgun (WGS) entry which is preliminary data.</text>
</comment>
<gene>
    <name evidence="10" type="ORF">LEM8419_00937</name>
</gene>
<dbReference type="Gene3D" id="3.40.50.880">
    <property type="match status" value="1"/>
</dbReference>
<dbReference type="SUPFAM" id="SSF50952">
    <property type="entry name" value="Soluble quinoprotein glucose dehydrogenase"/>
    <property type="match status" value="1"/>
</dbReference>
<accession>A0ABM9AY40</accession>
<dbReference type="RefSeq" id="WP_238749838.1">
    <property type="nucleotide sequence ID" value="NZ_CAKLPZ010000001.1"/>
</dbReference>
<dbReference type="Pfam" id="PF07995">
    <property type="entry name" value="GSDH"/>
    <property type="match status" value="1"/>
</dbReference>
<dbReference type="InterPro" id="IPR000601">
    <property type="entry name" value="PKD_dom"/>
</dbReference>
<reference evidence="10" key="1">
    <citation type="submission" date="2021-12" db="EMBL/GenBank/DDBJ databases">
        <authorList>
            <person name="Rodrigo-Torres L."/>
            <person name="Arahal R. D."/>
            <person name="Lucena T."/>
        </authorList>
    </citation>
    <scope>NUCLEOTIDE SEQUENCE</scope>
    <source>
        <strain evidence="10">CECT 8419</strain>
    </source>
</reference>
<feature type="compositionally biased region" description="Basic and acidic residues" evidence="7">
    <location>
        <begin position="419"/>
        <end position="431"/>
    </location>
</feature>
<evidence type="ECO:0000256" key="8">
    <source>
        <dbReference type="SAM" id="Phobius"/>
    </source>
</evidence>